<sequence>MPLNTTTTTTTSNTAITNLATAVNGTAGNDTLNGGAADDVLNGLAGNDQLFGLAGNDILDGGAGNDFMNGGLGDDTYLFGRGDGRDIVYMSDVRPMSEVNTLRLKDGVLPSDLAFDMSGSSLLINIAGTSDQFRVDGFLYGNSTTNTANPLQQIVFADGTSWNLAEIQARLYAGSDGADVRAGTYLGDVIGGLGGDDQLDGKGGDDTIDGGADADTLIGGLGNDQLLGGAGNDSLSGDEGNDMLDGGTGDDNLNGGIGNDLLLGGAGKDAINGGAGADTLDGGAGDDVLRESEGNDVYLFGKGDGRDSIERSSMQAAGEINTLQFKAGVLTDGISLSNNLYGDLFIRLKASSDLITVDDFMHNDTSANNWSTVQVITFADGTSWNTAAIEAALFRGSDDADTVLGSLNADTISGQGGNDILEGKAGDDLLDGGAGADRLSGGAGNDRLFGGLGNDSLQGDAGDDTLDGNVGNDSLAGGQGNDTYMFGKGDGQDTLSGAGGQLTDAVDTLQFKAGVLPGDIVVTGNNAQGGAIIVKLRDSTDQVTVDSFLFQDNTGTSLNPLQQIRFADGTTWKLADIEAVLYAGSKEADTLNGTIKGELITGQAGADRLDGKAGNDTLDGGIGDDVIDGGTGSDTYLFGKGDGRDTIRALSDTAPGKIDTLQFKAGIGASDLVFSRSLDNLLIGIKGGTDLITVAGFLNNDSTSNASNPLQQIRFEDGATMDLAAITARLFATSDAADTINGTSGADLINGLGGADRLEGRGGNDTLDGGSGNDTLNGGDGNDTFLFSKGDGADQITLSYRGGIDTLQFKQGVLPGDVLLEASPYSELVIKIKGSADQVTIEQFMPNSDTSTDINALQQIQFADGTTWDLANIESQLYGGSAGADRVSGTANANIMFGLAGDDFLEGNAGNDTIDGGLGNDTIKGGGDSDTYLFGRGDGADKLMPTYEHSPGKVDVLQFKAGIAAADITLATLAGHLLIKIAGGSDQVRADGFLAQDDTANAGNPLQEIRFADGTVWNLAKMESVLYAGTSGAEEISGTVKADVISGQGGNDTINGKAGNDTIRGGGGDDQIVGGSGNDTYLFGKGDGKDILSANNGTAAGDIDTLQFDAGIAGADLQLGKSGTSLIIKIAGGTDQLTVYNFLSLTSTPNPANPLQQIKFADGVSWDLARIQAELLADTTPVPASAAWLETPPAQVDVALIGHATQFA</sequence>
<dbReference type="PANTHER" id="PTHR38340">
    <property type="entry name" value="S-LAYER PROTEIN"/>
    <property type="match status" value="1"/>
</dbReference>
<proteinExistence type="predicted"/>
<dbReference type="Pfam" id="PF06594">
    <property type="entry name" value="HCBP_related"/>
    <property type="match status" value="7"/>
</dbReference>
<feature type="domain" description="Haemolysin-type calcium binding-related" evidence="5">
    <location>
        <begin position="122"/>
        <end position="165"/>
    </location>
</feature>
<dbReference type="RefSeq" id="WP_167236378.1">
    <property type="nucleotide sequence ID" value="NZ_WHJF01000014.1"/>
</dbReference>
<evidence type="ECO:0000313" key="6">
    <source>
        <dbReference type="EMBL" id="NHZ62181.1"/>
    </source>
</evidence>
<keyword evidence="3" id="KW-0106">Calcium</keyword>
<evidence type="ECO:0000256" key="4">
    <source>
        <dbReference type="SAM" id="MobiDB-lite"/>
    </source>
</evidence>
<dbReference type="Pfam" id="PF00353">
    <property type="entry name" value="HemolysinCabind"/>
    <property type="match status" value="8"/>
</dbReference>
<evidence type="ECO:0000313" key="7">
    <source>
        <dbReference type="Proteomes" id="UP000610594"/>
    </source>
</evidence>
<dbReference type="InterPro" id="IPR010566">
    <property type="entry name" value="Haemolys_ca-bd"/>
</dbReference>
<dbReference type="PROSITE" id="PS00330">
    <property type="entry name" value="HEMOLYSIN_CALCIUM"/>
    <property type="match status" value="13"/>
</dbReference>
<dbReference type="PRINTS" id="PR00313">
    <property type="entry name" value="CABNDNGRPT"/>
</dbReference>
<dbReference type="EMBL" id="WHJF01000014">
    <property type="protein sequence ID" value="NHZ62181.1"/>
    <property type="molecule type" value="Genomic_DNA"/>
</dbReference>
<feature type="domain" description="Haemolysin-type calcium binding-related" evidence="5">
    <location>
        <begin position="828"/>
        <end position="871"/>
    </location>
</feature>
<name>A0ABX0MP60_9BURK</name>
<comment type="subcellular location">
    <subcellularLocation>
        <location evidence="1">Secreted</location>
    </subcellularLocation>
</comment>
<comment type="caution">
    <text evidence="6">The sequence shown here is derived from an EMBL/GenBank/DDBJ whole genome shotgun (WGS) entry which is preliminary data.</text>
</comment>
<feature type="domain" description="Haemolysin-type calcium binding-related" evidence="5">
    <location>
        <begin position="343"/>
        <end position="387"/>
    </location>
</feature>
<dbReference type="InterPro" id="IPR050557">
    <property type="entry name" value="RTX_toxin/Mannuronan_C5-epim"/>
</dbReference>
<evidence type="ECO:0000256" key="3">
    <source>
        <dbReference type="ARBA" id="ARBA00022837"/>
    </source>
</evidence>
<dbReference type="InterPro" id="IPR018511">
    <property type="entry name" value="Hemolysin-typ_Ca-bd_CS"/>
</dbReference>
<organism evidence="6 7">
    <name type="scientific">Massilia genomosp. 1</name>
    <dbReference type="NCBI Taxonomy" id="2609280"/>
    <lineage>
        <taxon>Bacteria</taxon>
        <taxon>Pseudomonadati</taxon>
        <taxon>Pseudomonadota</taxon>
        <taxon>Betaproteobacteria</taxon>
        <taxon>Burkholderiales</taxon>
        <taxon>Oxalobacteraceae</taxon>
        <taxon>Telluria group</taxon>
        <taxon>Massilia</taxon>
    </lineage>
</organism>
<evidence type="ECO:0000256" key="2">
    <source>
        <dbReference type="ARBA" id="ARBA00022525"/>
    </source>
</evidence>
<dbReference type="SUPFAM" id="SSF51120">
    <property type="entry name" value="beta-Roll"/>
    <property type="match status" value="8"/>
</dbReference>
<gene>
    <name evidence="6" type="ORF">F1735_07655</name>
</gene>
<reference evidence="6 7" key="1">
    <citation type="submission" date="2019-10" db="EMBL/GenBank/DDBJ databases">
        <title>Taxonomy of Antarctic Massilia spp.: description of Massilia rubra sp. nov., Massilia aquatica sp. nov., Massilia mucilaginosa sp. nov., Massilia frigida sp. nov. isolated from streams, lakes and regoliths.</title>
        <authorList>
            <person name="Holochova P."/>
            <person name="Sedlacek I."/>
            <person name="Kralova S."/>
            <person name="Maslanova I."/>
            <person name="Busse H.-J."/>
            <person name="Stankova E."/>
            <person name="Vrbovska V."/>
            <person name="Kovarovic V."/>
            <person name="Bartak M."/>
            <person name="Svec P."/>
            <person name="Pantucek R."/>
        </authorList>
    </citation>
    <scope>NUCLEOTIDE SEQUENCE [LARGE SCALE GENOMIC DNA]</scope>
    <source>
        <strain evidence="6 7">CCM 8694</strain>
    </source>
</reference>
<feature type="region of interest" description="Disordered" evidence="4">
    <location>
        <begin position="760"/>
        <end position="779"/>
    </location>
</feature>
<dbReference type="Gene3D" id="2.150.10.10">
    <property type="entry name" value="Serralysin-like metalloprotease, C-terminal"/>
    <property type="match status" value="6"/>
</dbReference>
<keyword evidence="2" id="KW-0964">Secreted</keyword>
<dbReference type="InterPro" id="IPR001343">
    <property type="entry name" value="Hemolysn_Ca-bd"/>
</dbReference>
<evidence type="ECO:0000259" key="5">
    <source>
        <dbReference type="Pfam" id="PF06594"/>
    </source>
</evidence>
<feature type="domain" description="Haemolysin-type calcium binding-related" evidence="5">
    <location>
        <begin position="1126"/>
        <end position="1169"/>
    </location>
</feature>
<protein>
    <recommendedName>
        <fullName evidence="5">Haemolysin-type calcium binding-related domain-containing protein</fullName>
    </recommendedName>
</protein>
<keyword evidence="7" id="KW-1185">Reference proteome</keyword>
<feature type="region of interest" description="Disordered" evidence="4">
    <location>
        <begin position="229"/>
        <end position="249"/>
    </location>
</feature>
<feature type="domain" description="Haemolysin-type calcium binding-related" evidence="5">
    <location>
        <begin position="680"/>
        <end position="724"/>
    </location>
</feature>
<dbReference type="InterPro" id="IPR011049">
    <property type="entry name" value="Serralysin-like_metalloprot_C"/>
</dbReference>
<accession>A0ABX0MP60</accession>
<dbReference type="Proteomes" id="UP000610594">
    <property type="component" value="Unassembled WGS sequence"/>
</dbReference>
<feature type="domain" description="Haemolysin-type calcium binding-related" evidence="5">
    <location>
        <begin position="976"/>
        <end position="1020"/>
    </location>
</feature>
<feature type="domain" description="Haemolysin-type calcium binding-related" evidence="5">
    <location>
        <begin position="533"/>
        <end position="576"/>
    </location>
</feature>
<evidence type="ECO:0000256" key="1">
    <source>
        <dbReference type="ARBA" id="ARBA00004613"/>
    </source>
</evidence>
<dbReference type="PANTHER" id="PTHR38340:SF1">
    <property type="entry name" value="S-LAYER PROTEIN"/>
    <property type="match status" value="1"/>
</dbReference>